<protein>
    <submittedName>
        <fullName evidence="12">Uncharacterized protein</fullName>
    </submittedName>
</protein>
<dbReference type="SUPFAM" id="SSF55486">
    <property type="entry name" value="Metalloproteases ('zincins'), catalytic domain"/>
    <property type="match status" value="1"/>
</dbReference>
<reference evidence="12" key="1">
    <citation type="journal article" date="2023" name="G3 (Bethesda)">
        <title>Whole genome assemblies of Zophobas morio and Tenebrio molitor.</title>
        <authorList>
            <person name="Kaur S."/>
            <person name="Stinson S.A."/>
            <person name="diCenzo G.C."/>
        </authorList>
    </citation>
    <scope>NUCLEOTIDE SEQUENCE</scope>
    <source>
        <strain evidence="12">QUZm001</strain>
    </source>
</reference>
<dbReference type="InterPro" id="IPR008753">
    <property type="entry name" value="Peptidase_M13_N"/>
</dbReference>
<keyword evidence="6" id="KW-0378">Hydrolase</keyword>
<proteinExistence type="inferred from homology"/>
<evidence type="ECO:0000256" key="7">
    <source>
        <dbReference type="ARBA" id="ARBA00022833"/>
    </source>
</evidence>
<keyword evidence="4" id="KW-0645">Protease</keyword>
<dbReference type="Gene3D" id="3.40.390.10">
    <property type="entry name" value="Collagenase (Catalytic Domain)"/>
    <property type="match status" value="1"/>
</dbReference>
<evidence type="ECO:0000256" key="1">
    <source>
        <dbReference type="ARBA" id="ARBA00001947"/>
    </source>
</evidence>
<dbReference type="InterPro" id="IPR018497">
    <property type="entry name" value="Peptidase_M13_C"/>
</dbReference>
<keyword evidence="8" id="KW-0482">Metalloprotease</keyword>
<comment type="subcellular location">
    <subcellularLocation>
        <location evidence="2">Cell membrane</location>
        <topology evidence="2">Single-pass type II membrane protein</topology>
    </subcellularLocation>
</comment>
<feature type="transmembrane region" description="Helical" evidence="9">
    <location>
        <begin position="12"/>
        <end position="35"/>
    </location>
</feature>
<evidence type="ECO:0000256" key="6">
    <source>
        <dbReference type="ARBA" id="ARBA00022801"/>
    </source>
</evidence>
<feature type="domain" description="Peptidase M13 N-terminal" evidence="11">
    <location>
        <begin position="66"/>
        <end position="436"/>
    </location>
</feature>
<dbReference type="GO" id="GO:0016485">
    <property type="term" value="P:protein processing"/>
    <property type="evidence" value="ECO:0007669"/>
    <property type="project" value="TreeGrafter"/>
</dbReference>
<dbReference type="GO" id="GO:0004222">
    <property type="term" value="F:metalloendopeptidase activity"/>
    <property type="evidence" value="ECO:0007669"/>
    <property type="project" value="InterPro"/>
</dbReference>
<evidence type="ECO:0000256" key="2">
    <source>
        <dbReference type="ARBA" id="ARBA00004401"/>
    </source>
</evidence>
<evidence type="ECO:0000256" key="8">
    <source>
        <dbReference type="ARBA" id="ARBA00023049"/>
    </source>
</evidence>
<dbReference type="InterPro" id="IPR042089">
    <property type="entry name" value="Peptidase_M13_dom_2"/>
</dbReference>
<evidence type="ECO:0000256" key="3">
    <source>
        <dbReference type="ARBA" id="ARBA00007357"/>
    </source>
</evidence>
<dbReference type="CDD" id="cd08662">
    <property type="entry name" value="M13"/>
    <property type="match status" value="1"/>
</dbReference>
<accession>A0AA38I8N8</accession>
<dbReference type="PANTHER" id="PTHR11733:SF240">
    <property type="entry name" value="GH14155P-RELATED"/>
    <property type="match status" value="1"/>
</dbReference>
<keyword evidence="7" id="KW-0862">Zinc</keyword>
<comment type="similarity">
    <text evidence="3">Belongs to the peptidase M13 family.</text>
</comment>
<dbReference type="PANTHER" id="PTHR11733">
    <property type="entry name" value="ZINC METALLOPROTEASE FAMILY M13 NEPRILYSIN-RELATED"/>
    <property type="match status" value="1"/>
</dbReference>
<dbReference type="EMBL" id="JALNTZ010000006">
    <property type="protein sequence ID" value="KAJ3649737.1"/>
    <property type="molecule type" value="Genomic_DNA"/>
</dbReference>
<comment type="cofactor">
    <cofactor evidence="1">
        <name>Zn(2+)</name>
        <dbReference type="ChEBI" id="CHEBI:29105"/>
    </cofactor>
</comment>
<evidence type="ECO:0000256" key="4">
    <source>
        <dbReference type="ARBA" id="ARBA00022670"/>
    </source>
</evidence>
<dbReference type="GO" id="GO:0005886">
    <property type="term" value="C:plasma membrane"/>
    <property type="evidence" value="ECO:0007669"/>
    <property type="project" value="UniProtKB-SubCell"/>
</dbReference>
<evidence type="ECO:0000313" key="13">
    <source>
        <dbReference type="Proteomes" id="UP001168821"/>
    </source>
</evidence>
<organism evidence="12 13">
    <name type="scientific">Zophobas morio</name>
    <dbReference type="NCBI Taxonomy" id="2755281"/>
    <lineage>
        <taxon>Eukaryota</taxon>
        <taxon>Metazoa</taxon>
        <taxon>Ecdysozoa</taxon>
        <taxon>Arthropoda</taxon>
        <taxon>Hexapoda</taxon>
        <taxon>Insecta</taxon>
        <taxon>Pterygota</taxon>
        <taxon>Neoptera</taxon>
        <taxon>Endopterygota</taxon>
        <taxon>Coleoptera</taxon>
        <taxon>Polyphaga</taxon>
        <taxon>Cucujiformia</taxon>
        <taxon>Tenebrionidae</taxon>
        <taxon>Zophobas</taxon>
    </lineage>
</organism>
<dbReference type="PROSITE" id="PS51885">
    <property type="entry name" value="NEPRILYSIN"/>
    <property type="match status" value="1"/>
</dbReference>
<keyword evidence="13" id="KW-1185">Reference proteome</keyword>
<dbReference type="InterPro" id="IPR000718">
    <property type="entry name" value="Peptidase_M13"/>
</dbReference>
<dbReference type="InterPro" id="IPR024079">
    <property type="entry name" value="MetalloPept_cat_dom_sf"/>
</dbReference>
<comment type="caution">
    <text evidence="12">The sequence shown here is derived from an EMBL/GenBank/DDBJ whole genome shotgun (WGS) entry which is preliminary data.</text>
</comment>
<dbReference type="GO" id="GO:0046872">
    <property type="term" value="F:metal ion binding"/>
    <property type="evidence" value="ECO:0007669"/>
    <property type="project" value="UniProtKB-KW"/>
</dbReference>
<dbReference type="Proteomes" id="UP001168821">
    <property type="component" value="Unassembled WGS sequence"/>
</dbReference>
<dbReference type="Pfam" id="PF05649">
    <property type="entry name" value="Peptidase_M13_N"/>
    <property type="match status" value="1"/>
</dbReference>
<gene>
    <name evidence="12" type="ORF">Zmor_021461</name>
</gene>
<evidence type="ECO:0000259" key="11">
    <source>
        <dbReference type="Pfam" id="PF05649"/>
    </source>
</evidence>
<evidence type="ECO:0000259" key="10">
    <source>
        <dbReference type="Pfam" id="PF01431"/>
    </source>
</evidence>
<feature type="domain" description="Peptidase M13 C-terminal" evidence="10">
    <location>
        <begin position="505"/>
        <end position="693"/>
    </location>
</feature>
<evidence type="ECO:0000256" key="5">
    <source>
        <dbReference type="ARBA" id="ARBA00022723"/>
    </source>
</evidence>
<dbReference type="AlphaFoldDB" id="A0AA38I8N8"/>
<dbReference type="Gene3D" id="1.10.1380.10">
    <property type="entry name" value="Neutral endopeptidase , domain2"/>
    <property type="match status" value="1"/>
</dbReference>
<dbReference type="Pfam" id="PF01431">
    <property type="entry name" value="Peptidase_M13"/>
    <property type="match status" value="1"/>
</dbReference>
<evidence type="ECO:0000256" key="9">
    <source>
        <dbReference type="SAM" id="Phobius"/>
    </source>
</evidence>
<keyword evidence="5" id="KW-0479">Metal-binding</keyword>
<keyword evidence="9" id="KW-0812">Transmembrane</keyword>
<evidence type="ECO:0000313" key="12">
    <source>
        <dbReference type="EMBL" id="KAJ3649737.1"/>
    </source>
</evidence>
<keyword evidence="9" id="KW-1133">Transmembrane helix</keyword>
<sequence length="694" mass="81515">MVTACFKDRSTFIKCLVFLVSVLIMILVALAVILVTRTAANNICKTEHCINLSAQVIRYADKSMNPCDDFHGFVCGSFIKNRREIPIPTPEEELNTMIKDLVQMEDSKPFIMQKSFYLSCSNLGAIEMDDDETLLNLFYSVGDWPVLRGSHWSGAFFEWTEVAKKIRRTGLKFDWFLDFSVYPDINDTGLNILKIDIPSLSPFKSEEIFPRQKFFTKVAIALGAPERLAHYETGRTIDFEQDLRTLADNHRNQKKRNWVSPPKVTINEVQTLWPNIRWLELINNITGLNLMGSDYVIFDEVIDYVKDLNHLIYGIPKRIVADYMMWKVVEEYWQFLSQPVRELFEEYYEKEYNRPPELNRQKFCINESRKQFPLIAESEYIRRHVTQQKRELVKEMLFIVRDKFISMVKKATWINKEVRHRVVFKLENMEFLVGGPRQIFDEYGFAEDLGLFGFVFKSRNVIDMLMERRIRFYDNYFRVVNKAVTNSTLEFYEKVLNISRFTVINGNTLVIPAAVLRDVFYNPKLPNYFNYATVGKALAQAIFEHVFDLNNESATDEDNDNYNSFRTLDIFESAVKCLTKESSSYMHNAELKRPKKMRQLLAQFVAPEVAYESYKEWAVYHPQEFGLPALEFTPSQLFWIHTSKLYCSKIYSKRDRDYSRFKIIGPLRNSRNFAADFNCSQSSTILPKRQCRIL</sequence>
<name>A0AA38I8N8_9CUCU</name>
<keyword evidence="9" id="KW-0472">Membrane</keyword>